<dbReference type="Proteomes" id="UP000305881">
    <property type="component" value="Chromosome"/>
</dbReference>
<proteinExistence type="inferred from homology"/>
<dbReference type="GO" id="GO:0046872">
    <property type="term" value="F:metal ion binding"/>
    <property type="evidence" value="ECO:0007669"/>
    <property type="project" value="UniProtKB-KW"/>
</dbReference>
<evidence type="ECO:0000256" key="4">
    <source>
        <dbReference type="ARBA" id="ARBA00022833"/>
    </source>
</evidence>
<dbReference type="STRING" id="675511.GCA_000341735_02300"/>
<dbReference type="KEGG" id="mbur:EQU24_03535"/>
<dbReference type="EMBL" id="CP035467">
    <property type="protein sequence ID" value="QCW81422.1"/>
    <property type="molecule type" value="Genomic_DNA"/>
</dbReference>
<evidence type="ECO:0000256" key="3">
    <source>
        <dbReference type="ARBA" id="ARBA00022723"/>
    </source>
</evidence>
<keyword evidence="5" id="KW-0560">Oxidoreductase</keyword>
<protein>
    <submittedName>
        <fullName evidence="7">Zinc-binding alcohol dehydrogenase</fullName>
    </submittedName>
</protein>
<evidence type="ECO:0000256" key="1">
    <source>
        <dbReference type="ARBA" id="ARBA00001947"/>
    </source>
</evidence>
<reference evidence="8" key="1">
    <citation type="journal article" date="2019" name="J. Bacteriol.">
        <title>A Mutagenic Screen Identifies a TonB-Dependent Receptor Required for the Lanthanide Metal Switch in the Type I Methanotroph 'Methylotuvimicrobium buryatense' 5GB1C.</title>
        <authorList>
            <person name="Groom J.D."/>
            <person name="Ford S.M."/>
            <person name="Pesesky M.W."/>
            <person name="Lidstrom M.E."/>
        </authorList>
    </citation>
    <scope>NUCLEOTIDE SEQUENCE [LARGE SCALE GENOMIC DNA]</scope>
    <source>
        <strain evidence="8">5GB1C</strain>
    </source>
</reference>
<accession>A0A4P9UJN8</accession>
<dbReference type="Pfam" id="PF00107">
    <property type="entry name" value="ADH_zinc_N"/>
    <property type="match status" value="1"/>
</dbReference>
<feature type="domain" description="Alcohol dehydrogenase-like C-terminal" evidence="6">
    <location>
        <begin position="161"/>
        <end position="280"/>
    </location>
</feature>
<dbReference type="AlphaFoldDB" id="A0A4P9UJN8"/>
<comment type="similarity">
    <text evidence="2">Belongs to the zinc-containing alcohol dehydrogenase family.</text>
</comment>
<sequence length="345" mass="38123">MTIEAKAVFHTAARAVALQTIELPPLGDDQVLIKAHHSAISPGTEGMIFDGRFPQELEQDATIPSLAGSFAYPFRYGYALVGEIVEVGARVDKSWLARKVFTFHPHQSHAAVALSECLPIPDGLSPLDALFLPNMESAVNFVMDAAPLLGERVLIFGQGVVGLLTCELLARFPLASLITADPVASRRELSKRIGAAHCVDPNDENAWRDLQDCLREGGADGFDLVIELSGNSEALNRAIDMTGFSGRILVGSWYGNKRVDVDLGGHFHRRRIQLLSSQVSTMNPMLSGRWDKHRRIATAWHWLDAIEPARWITHRFRLDQCKQAFDTNAGQKDAALQIIFDYQDD</sequence>
<dbReference type="InterPro" id="IPR013149">
    <property type="entry name" value="ADH-like_C"/>
</dbReference>
<dbReference type="GO" id="GO:0016491">
    <property type="term" value="F:oxidoreductase activity"/>
    <property type="evidence" value="ECO:0007669"/>
    <property type="project" value="UniProtKB-KW"/>
</dbReference>
<keyword evidence="3" id="KW-0479">Metal-binding</keyword>
<dbReference type="PANTHER" id="PTHR43350:SF19">
    <property type="entry name" value="D-GULOSIDE 3-DEHYDROGENASE"/>
    <property type="match status" value="1"/>
</dbReference>
<evidence type="ECO:0000256" key="2">
    <source>
        <dbReference type="ARBA" id="ARBA00008072"/>
    </source>
</evidence>
<dbReference type="OrthoDB" id="9781588at2"/>
<dbReference type="SUPFAM" id="SSF51735">
    <property type="entry name" value="NAD(P)-binding Rossmann-fold domains"/>
    <property type="match status" value="1"/>
</dbReference>
<keyword evidence="8" id="KW-1185">Reference proteome</keyword>
<evidence type="ECO:0000256" key="5">
    <source>
        <dbReference type="ARBA" id="ARBA00023002"/>
    </source>
</evidence>
<dbReference type="InterPro" id="IPR011032">
    <property type="entry name" value="GroES-like_sf"/>
</dbReference>
<organism evidence="7 8">
    <name type="scientific">Methylotuvimicrobium buryatense</name>
    <name type="common">Methylomicrobium buryatense</name>
    <dbReference type="NCBI Taxonomy" id="95641"/>
    <lineage>
        <taxon>Bacteria</taxon>
        <taxon>Pseudomonadati</taxon>
        <taxon>Pseudomonadota</taxon>
        <taxon>Gammaproteobacteria</taxon>
        <taxon>Methylococcales</taxon>
        <taxon>Methylococcaceae</taxon>
        <taxon>Methylotuvimicrobium</taxon>
    </lineage>
</organism>
<dbReference type="PANTHER" id="PTHR43350">
    <property type="entry name" value="NAD-DEPENDENT ALCOHOL DEHYDROGENASE"/>
    <property type="match status" value="1"/>
</dbReference>
<evidence type="ECO:0000313" key="7">
    <source>
        <dbReference type="EMBL" id="QCW81422.1"/>
    </source>
</evidence>
<name>A0A4P9UJN8_METBY</name>
<keyword evidence="4" id="KW-0862">Zinc</keyword>
<evidence type="ECO:0000313" key="8">
    <source>
        <dbReference type="Proteomes" id="UP000305881"/>
    </source>
</evidence>
<gene>
    <name evidence="7" type="ORF">EQU24_03535</name>
</gene>
<comment type="cofactor">
    <cofactor evidence="1">
        <name>Zn(2+)</name>
        <dbReference type="ChEBI" id="CHEBI:29105"/>
    </cofactor>
</comment>
<dbReference type="CDD" id="cd08255">
    <property type="entry name" value="2-desacetyl-2-hydroxyethyl_bacteriochlorophyllide_like"/>
    <property type="match status" value="1"/>
</dbReference>
<evidence type="ECO:0000259" key="6">
    <source>
        <dbReference type="Pfam" id="PF00107"/>
    </source>
</evidence>
<dbReference type="Gene3D" id="3.40.50.720">
    <property type="entry name" value="NAD(P)-binding Rossmann-like Domain"/>
    <property type="match status" value="1"/>
</dbReference>
<dbReference type="InterPro" id="IPR036291">
    <property type="entry name" value="NAD(P)-bd_dom_sf"/>
</dbReference>
<dbReference type="SUPFAM" id="SSF50129">
    <property type="entry name" value="GroES-like"/>
    <property type="match status" value="1"/>
</dbReference>
<dbReference type="Gene3D" id="3.90.180.10">
    <property type="entry name" value="Medium-chain alcohol dehydrogenases, catalytic domain"/>
    <property type="match status" value="2"/>
</dbReference>
<dbReference type="RefSeq" id="WP_017840820.1">
    <property type="nucleotide sequence ID" value="NZ_CP035467.1"/>
</dbReference>